<dbReference type="AlphaFoldDB" id="A0AAE1DV23"/>
<dbReference type="GO" id="GO:0006310">
    <property type="term" value="P:DNA recombination"/>
    <property type="evidence" value="ECO:0007669"/>
    <property type="project" value="UniProtKB-KW"/>
</dbReference>
<dbReference type="PANTHER" id="PTHR10492">
    <property type="match status" value="1"/>
</dbReference>
<dbReference type="PANTHER" id="PTHR10492:SF57">
    <property type="entry name" value="ATP-DEPENDENT DNA HELICASE"/>
    <property type="match status" value="1"/>
</dbReference>
<dbReference type="GO" id="GO:0006281">
    <property type="term" value="P:DNA repair"/>
    <property type="evidence" value="ECO:0007669"/>
    <property type="project" value="UniProtKB-KW"/>
</dbReference>
<sequence>MSTKGHDRIMVEFQEQGQQPDGIRKFVDARNQRTRSKCYSVASSGIAVELLCGGATAHSTFHIPIPIEEHRICNISPQFKSAQNVIETSLIIIIWDEAPVMNRKVFECVSRSLSDLTDCSKPFEGKVVVLGGDFRQLPVVPKGRQADILNVTLNKSYLWDYIKIIHLRQNMRVGNDGQFQQWLLRIGNGTEEVHNNIGEMAIKIPTEFCQSDTEALITSFYNDFNENYIKEEYLSQRAIFTIAHDNVDHINDKMIKKLTSATEHTYNSADSKVEMQIKISTPLNSSIIKIQPAYLHIN</sequence>
<keyword evidence="1" id="KW-0234">DNA repair</keyword>
<protein>
    <recommendedName>
        <fullName evidence="1">ATP-dependent DNA helicase</fullName>
        <ecNumber evidence="1">5.6.2.3</ecNumber>
    </recommendedName>
</protein>
<comment type="similarity">
    <text evidence="1">Belongs to the helicase family.</text>
</comment>
<evidence type="ECO:0000313" key="4">
    <source>
        <dbReference type="Proteomes" id="UP001283361"/>
    </source>
</evidence>
<dbReference type="Gene3D" id="3.40.50.300">
    <property type="entry name" value="P-loop containing nucleotide triphosphate hydrolases"/>
    <property type="match status" value="1"/>
</dbReference>
<comment type="catalytic activity">
    <reaction evidence="1">
        <text>ATP + H2O = ADP + phosphate + H(+)</text>
        <dbReference type="Rhea" id="RHEA:13065"/>
        <dbReference type="ChEBI" id="CHEBI:15377"/>
        <dbReference type="ChEBI" id="CHEBI:15378"/>
        <dbReference type="ChEBI" id="CHEBI:30616"/>
        <dbReference type="ChEBI" id="CHEBI:43474"/>
        <dbReference type="ChEBI" id="CHEBI:456216"/>
        <dbReference type="EC" id="5.6.2.3"/>
    </reaction>
</comment>
<dbReference type="SUPFAM" id="SSF52540">
    <property type="entry name" value="P-loop containing nucleoside triphosphate hydrolases"/>
    <property type="match status" value="1"/>
</dbReference>
<dbReference type="Pfam" id="PF05970">
    <property type="entry name" value="PIF1"/>
    <property type="match status" value="1"/>
</dbReference>
<keyword evidence="1" id="KW-0378">Hydrolase</keyword>
<keyword evidence="4" id="KW-1185">Reference proteome</keyword>
<gene>
    <name evidence="3" type="ORF">RRG08_025228</name>
</gene>
<name>A0AAE1DV23_9GAST</name>
<evidence type="ECO:0000256" key="1">
    <source>
        <dbReference type="RuleBase" id="RU363044"/>
    </source>
</evidence>
<dbReference type="GO" id="GO:0043139">
    <property type="term" value="F:5'-3' DNA helicase activity"/>
    <property type="evidence" value="ECO:0007669"/>
    <property type="project" value="UniProtKB-EC"/>
</dbReference>
<keyword evidence="1" id="KW-0233">DNA recombination</keyword>
<feature type="domain" description="DNA helicase Pif1-like DEAD-box helicase" evidence="2">
    <location>
        <begin position="35"/>
        <end position="193"/>
    </location>
</feature>
<comment type="caution">
    <text evidence="3">The sequence shown here is derived from an EMBL/GenBank/DDBJ whole genome shotgun (WGS) entry which is preliminary data.</text>
</comment>
<dbReference type="EC" id="5.6.2.3" evidence="1"/>
<dbReference type="GO" id="GO:0016787">
    <property type="term" value="F:hydrolase activity"/>
    <property type="evidence" value="ECO:0007669"/>
    <property type="project" value="UniProtKB-KW"/>
</dbReference>
<comment type="cofactor">
    <cofactor evidence="1">
        <name>Mg(2+)</name>
        <dbReference type="ChEBI" id="CHEBI:18420"/>
    </cofactor>
</comment>
<keyword evidence="1" id="KW-0227">DNA damage</keyword>
<organism evidence="3 4">
    <name type="scientific">Elysia crispata</name>
    <name type="common">lettuce slug</name>
    <dbReference type="NCBI Taxonomy" id="231223"/>
    <lineage>
        <taxon>Eukaryota</taxon>
        <taxon>Metazoa</taxon>
        <taxon>Spiralia</taxon>
        <taxon>Lophotrochozoa</taxon>
        <taxon>Mollusca</taxon>
        <taxon>Gastropoda</taxon>
        <taxon>Heterobranchia</taxon>
        <taxon>Euthyneura</taxon>
        <taxon>Panpulmonata</taxon>
        <taxon>Sacoglossa</taxon>
        <taxon>Placobranchoidea</taxon>
        <taxon>Plakobranchidae</taxon>
        <taxon>Elysia</taxon>
    </lineage>
</organism>
<accession>A0AAE1DV23</accession>
<evidence type="ECO:0000259" key="2">
    <source>
        <dbReference type="Pfam" id="PF05970"/>
    </source>
</evidence>
<evidence type="ECO:0000313" key="3">
    <source>
        <dbReference type="EMBL" id="KAK3784034.1"/>
    </source>
</evidence>
<dbReference type="InterPro" id="IPR027417">
    <property type="entry name" value="P-loop_NTPase"/>
</dbReference>
<dbReference type="GO" id="GO:0000723">
    <property type="term" value="P:telomere maintenance"/>
    <property type="evidence" value="ECO:0007669"/>
    <property type="project" value="InterPro"/>
</dbReference>
<reference evidence="3" key="1">
    <citation type="journal article" date="2023" name="G3 (Bethesda)">
        <title>A reference genome for the long-term kleptoplast-retaining sea slug Elysia crispata morphotype clarki.</title>
        <authorList>
            <person name="Eastman K.E."/>
            <person name="Pendleton A.L."/>
            <person name="Shaikh M.A."/>
            <person name="Suttiyut T."/>
            <person name="Ogas R."/>
            <person name="Tomko P."/>
            <person name="Gavelis G."/>
            <person name="Widhalm J.R."/>
            <person name="Wisecaver J.H."/>
        </authorList>
    </citation>
    <scope>NUCLEOTIDE SEQUENCE</scope>
    <source>
        <strain evidence="3">ECLA1</strain>
    </source>
</reference>
<dbReference type="Proteomes" id="UP001283361">
    <property type="component" value="Unassembled WGS sequence"/>
</dbReference>
<dbReference type="GO" id="GO:0005524">
    <property type="term" value="F:ATP binding"/>
    <property type="evidence" value="ECO:0007669"/>
    <property type="project" value="UniProtKB-KW"/>
</dbReference>
<dbReference type="EMBL" id="JAWDGP010002313">
    <property type="protein sequence ID" value="KAK3784034.1"/>
    <property type="molecule type" value="Genomic_DNA"/>
</dbReference>
<dbReference type="InterPro" id="IPR010285">
    <property type="entry name" value="DNA_helicase_pif1-like_DEAD"/>
</dbReference>
<keyword evidence="1" id="KW-0067">ATP-binding</keyword>
<keyword evidence="1" id="KW-0347">Helicase</keyword>
<keyword evidence="1" id="KW-0547">Nucleotide-binding</keyword>
<proteinExistence type="inferred from homology"/>